<dbReference type="SUPFAM" id="SSF69279">
    <property type="entry name" value="Phage tail proteins"/>
    <property type="match status" value="2"/>
</dbReference>
<name>A0A8J7QAQ4_9BACT</name>
<evidence type="ECO:0000259" key="3">
    <source>
        <dbReference type="Pfam" id="PF04717"/>
    </source>
</evidence>
<evidence type="ECO:0000313" key="6">
    <source>
        <dbReference type="Proteomes" id="UP000664417"/>
    </source>
</evidence>
<reference evidence="5" key="1">
    <citation type="submission" date="2021-03" db="EMBL/GenBank/DDBJ databases">
        <authorList>
            <person name="Wang G."/>
        </authorList>
    </citation>
    <scope>NUCLEOTIDE SEQUENCE</scope>
    <source>
        <strain evidence="5">KCTC 12899</strain>
    </source>
</reference>
<evidence type="ECO:0000313" key="5">
    <source>
        <dbReference type="EMBL" id="MBO1320730.1"/>
    </source>
</evidence>
<dbReference type="Gene3D" id="4.10.220.110">
    <property type="match status" value="1"/>
</dbReference>
<dbReference type="SUPFAM" id="SSF69349">
    <property type="entry name" value="Phage fibre proteins"/>
    <property type="match status" value="1"/>
</dbReference>
<dbReference type="InterPro" id="IPR037026">
    <property type="entry name" value="Vgr_OB-fold_dom_sf"/>
</dbReference>
<dbReference type="InterPro" id="IPR017847">
    <property type="entry name" value="T6SS_RhsGE_Vgr_subset"/>
</dbReference>
<dbReference type="Gene3D" id="2.40.50.230">
    <property type="entry name" value="Gp5 N-terminal domain"/>
    <property type="match status" value="1"/>
</dbReference>
<protein>
    <submittedName>
        <fullName evidence="5">Type VI secretion system tip protein VgrG</fullName>
    </submittedName>
</protein>
<dbReference type="NCBIfam" id="TIGR01646">
    <property type="entry name" value="vgr_GE"/>
    <property type="match status" value="1"/>
</dbReference>
<dbReference type="Pfam" id="PF05954">
    <property type="entry name" value="Phage_GPD"/>
    <property type="match status" value="1"/>
</dbReference>
<gene>
    <name evidence="5" type="primary">tssI</name>
    <name evidence="5" type="ORF">J3U88_19785</name>
</gene>
<comment type="caution">
    <text evidence="5">The sequence shown here is derived from an EMBL/GenBank/DDBJ whole genome shotgun (WGS) entry which is preliminary data.</text>
</comment>
<proteinExistence type="inferred from homology"/>
<feature type="compositionally biased region" description="Basic and acidic residues" evidence="2">
    <location>
        <begin position="159"/>
        <end position="183"/>
    </location>
</feature>
<evidence type="ECO:0000256" key="2">
    <source>
        <dbReference type="SAM" id="MobiDB-lite"/>
    </source>
</evidence>
<dbReference type="Proteomes" id="UP000664417">
    <property type="component" value="Unassembled WGS sequence"/>
</dbReference>
<feature type="domain" description="Gp5/Type VI secretion system Vgr protein OB-fold" evidence="3">
    <location>
        <begin position="439"/>
        <end position="506"/>
    </location>
</feature>
<dbReference type="Gene3D" id="3.55.50.10">
    <property type="entry name" value="Baseplate protein-like domains"/>
    <property type="match status" value="1"/>
</dbReference>
<dbReference type="Pfam" id="PF22178">
    <property type="entry name" value="Gp5_trimer_C"/>
    <property type="match status" value="1"/>
</dbReference>
<feature type="domain" description="Gp5/Type VI secretion system Vgr C-terminal trimerisation" evidence="4">
    <location>
        <begin position="530"/>
        <end position="612"/>
    </location>
</feature>
<dbReference type="InterPro" id="IPR054030">
    <property type="entry name" value="Gp5_Vgr_C"/>
</dbReference>
<dbReference type="EMBL" id="JAFREP010000019">
    <property type="protein sequence ID" value="MBO1320730.1"/>
    <property type="molecule type" value="Genomic_DNA"/>
</dbReference>
<comment type="similarity">
    <text evidence="1">Belongs to the VgrG protein family.</text>
</comment>
<accession>A0A8J7QAQ4</accession>
<keyword evidence="6" id="KW-1185">Reference proteome</keyword>
<evidence type="ECO:0000256" key="1">
    <source>
        <dbReference type="ARBA" id="ARBA00005558"/>
    </source>
</evidence>
<dbReference type="AlphaFoldDB" id="A0A8J7QAQ4"/>
<dbReference type="SUPFAM" id="SSF69255">
    <property type="entry name" value="gp5 N-terminal domain-like"/>
    <property type="match status" value="1"/>
</dbReference>
<feature type="region of interest" description="Disordered" evidence="2">
    <location>
        <begin position="157"/>
        <end position="191"/>
    </location>
</feature>
<organism evidence="5 6">
    <name type="scientific">Acanthopleuribacter pedis</name>
    <dbReference type="NCBI Taxonomy" id="442870"/>
    <lineage>
        <taxon>Bacteria</taxon>
        <taxon>Pseudomonadati</taxon>
        <taxon>Acidobacteriota</taxon>
        <taxon>Holophagae</taxon>
        <taxon>Acanthopleuribacterales</taxon>
        <taxon>Acanthopleuribacteraceae</taxon>
        <taxon>Acanthopleuribacter</taxon>
    </lineage>
</organism>
<dbReference type="Pfam" id="PF04717">
    <property type="entry name" value="Phage_base_V"/>
    <property type="match status" value="1"/>
</dbReference>
<dbReference type="NCBIfam" id="TIGR03361">
    <property type="entry name" value="VI_Rhs_Vgr"/>
    <property type="match status" value="1"/>
</dbReference>
<evidence type="ECO:0000259" key="4">
    <source>
        <dbReference type="Pfam" id="PF22178"/>
    </source>
</evidence>
<dbReference type="Gene3D" id="2.30.110.50">
    <property type="match status" value="1"/>
</dbReference>
<dbReference type="InterPro" id="IPR006533">
    <property type="entry name" value="T6SS_Vgr_RhsGE"/>
</dbReference>
<dbReference type="InterPro" id="IPR006531">
    <property type="entry name" value="Gp5/Vgr_OB"/>
</dbReference>
<sequence>MSGKHDLLWHLPNQGPQEQQYADGKTFQIHGMTGEQHISHLAKYELRVTAKQEDLISDDFLGKVASFELLVGDELKLKKTFSGVITDFTKSDTCFGNTTCKEGVDCHYNYHLTIQPKLWFLTQRFNSRVFSYTNEEDLFKVIETVLKEHDVKFSRKRIDKKEEKSPEKGKKKEPEGQNRENDPKAGNSGKKVRAYHETRYVVQYRETDYAFISRLLEQEGVWFYFDHEDDTLVFCDDMGDIPWMGPHRTLSYCEDKSAYHKEGFEETLFDFHYTRAVGPNRFIINDYNYETADTDWQRHAYGNCSKHTPELTHYEHTRAYANKPKGGQKAMDATGTMLCETMMQEAMAASHMGRAVSTSRSLQAGHKFTLQDHWIKRFNGGWVVTSLVMSVHQRDYTVTVKALPMSEKFRPARKTPAAAIHGQQTATVTGPAGSDIYTDDLGRCKIHFHWDLDNKKDDKASMWVRVANGYAGKDYGIQWIPRVGHEVLVSFIDGNPSHPVINGRVYNQTNTPPIPAARKTQNIIKTIKDNHILFDDKDGAELLNLRAQKDMNALVLNNYTLTVGADATESIGGDRTVVVQKDQRIRVHGNGSLWINDDYNIEVEKGDRCATVKAGDDYTEVECGDKITTVGGTSIDTFKNGWEASVSGSDRFLDVYKDDIKWVGKDTYLKVDGANYTDIMGDYMINSSLFQVIADKEIRLEAPKIHICGIEELKLSSGSNQITLTPEEIKIEGIKVLSTSVGRNIVAGGLVMIN</sequence>
<dbReference type="RefSeq" id="WP_207860684.1">
    <property type="nucleotide sequence ID" value="NZ_JAFREP010000019.1"/>
</dbReference>